<feature type="non-terminal residue" evidence="1">
    <location>
        <position position="1"/>
    </location>
</feature>
<keyword evidence="2" id="KW-1185">Reference proteome</keyword>
<evidence type="ECO:0000313" key="2">
    <source>
        <dbReference type="Proteomes" id="UP001272242"/>
    </source>
</evidence>
<comment type="caution">
    <text evidence="1">The sequence shown here is derived from an EMBL/GenBank/DDBJ whole genome shotgun (WGS) entry which is preliminary data.</text>
</comment>
<sequence>GNQVHRMDYPGYRAKGWLIGSGPVEAACKQVVGQRMKGSGMRWGEAGADAVCHLRALFRSEKGPWDAYWASVA</sequence>
<gene>
    <name evidence="1" type="ORF">R5W23_006161</name>
</gene>
<protein>
    <submittedName>
        <fullName evidence="1">ISKra4 family transposase</fullName>
    </submittedName>
</protein>
<evidence type="ECO:0000313" key="1">
    <source>
        <dbReference type="EMBL" id="MDY3558971.1"/>
    </source>
</evidence>
<organism evidence="1 2">
    <name type="scientific">Gemmata algarum</name>
    <dbReference type="NCBI Taxonomy" id="2975278"/>
    <lineage>
        <taxon>Bacteria</taxon>
        <taxon>Pseudomonadati</taxon>
        <taxon>Planctomycetota</taxon>
        <taxon>Planctomycetia</taxon>
        <taxon>Gemmatales</taxon>
        <taxon>Gemmataceae</taxon>
        <taxon>Gemmata</taxon>
    </lineage>
</organism>
<dbReference type="EMBL" id="JAXBLV010000074">
    <property type="protein sequence ID" value="MDY3558971.1"/>
    <property type="molecule type" value="Genomic_DNA"/>
</dbReference>
<name>A0ABU5EZ60_9BACT</name>
<reference evidence="2" key="1">
    <citation type="journal article" date="2023" name="Mar. Drugs">
        <title>Gemmata algarum, a Novel Planctomycete Isolated from an Algal Mat, Displays Antimicrobial Activity.</title>
        <authorList>
            <person name="Kumar G."/>
            <person name="Kallscheuer N."/>
            <person name="Kashif M."/>
            <person name="Ahamad S."/>
            <person name="Jagadeeshwari U."/>
            <person name="Pannikurungottu S."/>
            <person name="Haufschild T."/>
            <person name="Kabuu M."/>
            <person name="Sasikala C."/>
            <person name="Jogler C."/>
            <person name="Ramana C."/>
        </authorList>
    </citation>
    <scope>NUCLEOTIDE SEQUENCE [LARGE SCALE GENOMIC DNA]</scope>
    <source>
        <strain evidence="2">JC673</strain>
    </source>
</reference>
<accession>A0ABU5EZ60</accession>
<dbReference type="Proteomes" id="UP001272242">
    <property type="component" value="Unassembled WGS sequence"/>
</dbReference>
<proteinExistence type="predicted"/>